<dbReference type="Proteomes" id="UP000772434">
    <property type="component" value="Unassembled WGS sequence"/>
</dbReference>
<reference evidence="2" key="1">
    <citation type="submission" date="2020-11" db="EMBL/GenBank/DDBJ databases">
        <authorList>
            <consortium name="DOE Joint Genome Institute"/>
            <person name="Ahrendt S."/>
            <person name="Riley R."/>
            <person name="Andreopoulos W."/>
            <person name="Labutti K."/>
            <person name="Pangilinan J."/>
            <person name="Ruiz-Duenas F.J."/>
            <person name="Barrasa J.M."/>
            <person name="Sanchez-Garcia M."/>
            <person name="Camarero S."/>
            <person name="Miyauchi S."/>
            <person name="Serrano A."/>
            <person name="Linde D."/>
            <person name="Babiker R."/>
            <person name="Drula E."/>
            <person name="Ayuso-Fernandez I."/>
            <person name="Pacheco R."/>
            <person name="Padilla G."/>
            <person name="Ferreira P."/>
            <person name="Barriuso J."/>
            <person name="Kellner H."/>
            <person name="Castanera R."/>
            <person name="Alfaro M."/>
            <person name="Ramirez L."/>
            <person name="Pisabarro A.G."/>
            <person name="Kuo A."/>
            <person name="Tritt A."/>
            <person name="Lipzen A."/>
            <person name="He G."/>
            <person name="Yan M."/>
            <person name="Ng V."/>
            <person name="Cullen D."/>
            <person name="Martin F."/>
            <person name="Rosso M.-N."/>
            <person name="Henrissat B."/>
            <person name="Hibbett D."/>
            <person name="Martinez A.T."/>
            <person name="Grigoriev I.V."/>
        </authorList>
    </citation>
    <scope>NUCLEOTIDE SEQUENCE</scope>
    <source>
        <strain evidence="2">AH 40177</strain>
    </source>
</reference>
<accession>A0A9P5PWG0</accession>
<sequence>MFERATVHDALRDVYGVAVPQIYHIQPDPNEVGLPWMLMERIPGTRVESIAPHWKNLGVREDNMKTFHKQLATTYVHIFDTPIPESLAKMFDDEYQHHHKDPMPAAFNIKLQYDSATLEPTDPAIIRARRLRQETATFLAHRFWRKMHDSQYSTESMIVSYPEMPSLELELPVLHKLKALVPALIPSVEEYLLDDGLLGSKRLHHYDPSVTNIMVDPVTALLTGIIDWENTLAVPALLSATYPEWIRYDGEETPMSYWSSYLLQLSPDKFEYGEWRDRYDEDVRK</sequence>
<dbReference type="OrthoDB" id="10003767at2759"/>
<dbReference type="EMBL" id="JADNRY010000053">
    <property type="protein sequence ID" value="KAF9069275.1"/>
    <property type="molecule type" value="Genomic_DNA"/>
</dbReference>
<keyword evidence="3" id="KW-1185">Reference proteome</keyword>
<feature type="domain" description="Aminoglycoside phosphotransferase" evidence="1">
    <location>
        <begin position="14"/>
        <end position="231"/>
    </location>
</feature>
<gene>
    <name evidence="2" type="ORF">BDP27DRAFT_1325912</name>
</gene>
<dbReference type="InterPro" id="IPR011009">
    <property type="entry name" value="Kinase-like_dom_sf"/>
</dbReference>
<evidence type="ECO:0000313" key="3">
    <source>
        <dbReference type="Proteomes" id="UP000772434"/>
    </source>
</evidence>
<dbReference type="Pfam" id="PF01636">
    <property type="entry name" value="APH"/>
    <property type="match status" value="1"/>
</dbReference>
<organism evidence="2 3">
    <name type="scientific">Rhodocollybia butyracea</name>
    <dbReference type="NCBI Taxonomy" id="206335"/>
    <lineage>
        <taxon>Eukaryota</taxon>
        <taxon>Fungi</taxon>
        <taxon>Dikarya</taxon>
        <taxon>Basidiomycota</taxon>
        <taxon>Agaricomycotina</taxon>
        <taxon>Agaricomycetes</taxon>
        <taxon>Agaricomycetidae</taxon>
        <taxon>Agaricales</taxon>
        <taxon>Marasmiineae</taxon>
        <taxon>Omphalotaceae</taxon>
        <taxon>Rhodocollybia</taxon>
    </lineage>
</organism>
<comment type="caution">
    <text evidence="2">The sequence shown here is derived from an EMBL/GenBank/DDBJ whole genome shotgun (WGS) entry which is preliminary data.</text>
</comment>
<protein>
    <recommendedName>
        <fullName evidence="1">Aminoglycoside phosphotransferase domain-containing protein</fullName>
    </recommendedName>
</protein>
<evidence type="ECO:0000259" key="1">
    <source>
        <dbReference type="Pfam" id="PF01636"/>
    </source>
</evidence>
<dbReference type="InterPro" id="IPR051678">
    <property type="entry name" value="AGP_Transferase"/>
</dbReference>
<dbReference type="SUPFAM" id="SSF56112">
    <property type="entry name" value="Protein kinase-like (PK-like)"/>
    <property type="match status" value="1"/>
</dbReference>
<name>A0A9P5PWG0_9AGAR</name>
<dbReference type="AlphaFoldDB" id="A0A9P5PWG0"/>
<dbReference type="PANTHER" id="PTHR21310">
    <property type="entry name" value="AMINOGLYCOSIDE PHOSPHOTRANSFERASE-RELATED-RELATED"/>
    <property type="match status" value="1"/>
</dbReference>
<dbReference type="PANTHER" id="PTHR21310:SF15">
    <property type="entry name" value="AMINOGLYCOSIDE PHOSPHOTRANSFERASE DOMAIN-CONTAINING PROTEIN"/>
    <property type="match status" value="1"/>
</dbReference>
<dbReference type="InterPro" id="IPR002575">
    <property type="entry name" value="Aminoglycoside_PTrfase"/>
</dbReference>
<proteinExistence type="predicted"/>
<evidence type="ECO:0000313" key="2">
    <source>
        <dbReference type="EMBL" id="KAF9069275.1"/>
    </source>
</evidence>